<protein>
    <recommendedName>
        <fullName evidence="4">Cyclin N-terminal domain-containing protein</fullName>
    </recommendedName>
</protein>
<reference evidence="2 3" key="1">
    <citation type="submission" date="2017-06" db="EMBL/GenBank/DDBJ databases">
        <title>Ant-infecting Ophiocordyceps genomes reveal a high diversity of potential behavioral manipulation genes and a possible major role for enterotoxins.</title>
        <authorList>
            <person name="De Bekker C."/>
            <person name="Evans H.C."/>
            <person name="Brachmann A."/>
            <person name="Hughes D.P."/>
        </authorList>
    </citation>
    <scope>NUCLEOTIDE SEQUENCE [LARGE SCALE GENOMIC DNA]</scope>
    <source>
        <strain evidence="2 3">1348a</strain>
    </source>
</reference>
<dbReference type="PANTHER" id="PTHR15615">
    <property type="match status" value="1"/>
</dbReference>
<feature type="region of interest" description="Disordered" evidence="1">
    <location>
        <begin position="129"/>
        <end position="159"/>
    </location>
</feature>
<dbReference type="CDD" id="cd20557">
    <property type="entry name" value="CYCLIN_ScPCL1-like"/>
    <property type="match status" value="1"/>
</dbReference>
<evidence type="ECO:0008006" key="4">
    <source>
        <dbReference type="Google" id="ProtNLM"/>
    </source>
</evidence>
<dbReference type="GO" id="GO:0000307">
    <property type="term" value="C:cyclin-dependent protein kinase holoenzyme complex"/>
    <property type="evidence" value="ECO:0007669"/>
    <property type="project" value="TreeGrafter"/>
</dbReference>
<feature type="compositionally biased region" description="Polar residues" evidence="1">
    <location>
        <begin position="466"/>
        <end position="500"/>
    </location>
</feature>
<evidence type="ECO:0000313" key="3">
    <source>
        <dbReference type="Proteomes" id="UP000224854"/>
    </source>
</evidence>
<name>A0A2C5XEG5_9HYPO</name>
<feature type="compositionally biased region" description="Polar residues" evidence="1">
    <location>
        <begin position="399"/>
        <end position="413"/>
    </location>
</feature>
<keyword evidence="3" id="KW-1185">Reference proteome</keyword>
<dbReference type="SUPFAM" id="SSF47954">
    <property type="entry name" value="Cyclin-like"/>
    <property type="match status" value="1"/>
</dbReference>
<sequence length="685" mass="74766">MSLGLLPPIHRLPLEPSSSSPHSSCPARLALPWFACQPDGSLLARLGLKTLPLDDDMNIACRANMSAMPAYNGHAAHCFPTAVDHPARPMPMVDIDASKMCRQYRCPQQQAPLPSQSRHLSSLATTQLNLPASRPSTRPCTPSFDPPPAPKKRPDESAMKDSETLIYHSLQTPKCISPSGGNLSDFAAQMTCLFWFDTAENLKIADSIRSRPSNAPIPRLPDLARPLEQFRKWVYNVLSTTQVTQNVILLALLFIYRLKMSTPQIKGRAGSEYRLLTVALMLGNKFLDDNTYTNKTWAEVSCFAFGEIHIMEVEFLSNMRYNLLASKDEWEEWLVRLACFHEYYERAFNLPASPAHSCSPIATTFHSPAHSPASILPGMNELPPYSNSPLAVGAFSPSHGRSQMQTYHNSATSPLAPKPMMSVPATRKRSPDDEPAGHAAKRQAPCRVSQAASLPTTQAMRPLGASDSSRLPPQLSVMTSQSRPPASTQPAPHGQHSQVALASQHVSLPPLQPGVRALSTVYQQNPATVTTATGAAAMTAPTYPVASLGSQGAINYGSSTKYRSPATLAPYGSSPLSEHLGPVSAGVHTPVSHTPISNSPSVYLQQRASPYKPVRHVNTLLYPPPSASLDQYHLSVPVQPNQMHYLPLGRRHDVRTGIVPDFVVYNRSQQQPLHSQRGQQGHYIS</sequence>
<evidence type="ECO:0000256" key="1">
    <source>
        <dbReference type="SAM" id="MobiDB-lite"/>
    </source>
</evidence>
<dbReference type="GO" id="GO:0019901">
    <property type="term" value="F:protein kinase binding"/>
    <property type="evidence" value="ECO:0007669"/>
    <property type="project" value="InterPro"/>
</dbReference>
<comment type="caution">
    <text evidence="2">The sequence shown here is derived from an EMBL/GenBank/DDBJ whole genome shotgun (WGS) entry which is preliminary data.</text>
</comment>
<dbReference type="PANTHER" id="PTHR15615:SF118">
    <property type="entry name" value="CYCLIN, HYPOTHETICAL (EUROFUNG)"/>
    <property type="match status" value="1"/>
</dbReference>
<accession>A0A2C5XEG5</accession>
<gene>
    <name evidence="2" type="ORF">CDD82_7738</name>
</gene>
<dbReference type="InterPro" id="IPR036915">
    <property type="entry name" value="Cyclin-like_sf"/>
</dbReference>
<feature type="region of interest" description="Disordered" evidence="1">
    <location>
        <begin position="393"/>
        <end position="500"/>
    </location>
</feature>
<feature type="compositionally biased region" description="Polar residues" evidence="1">
    <location>
        <begin position="129"/>
        <end position="140"/>
    </location>
</feature>
<dbReference type="OrthoDB" id="244495at2759"/>
<dbReference type="GO" id="GO:0016538">
    <property type="term" value="F:cyclin-dependent protein serine/threonine kinase regulator activity"/>
    <property type="evidence" value="ECO:0007669"/>
    <property type="project" value="TreeGrafter"/>
</dbReference>
<dbReference type="Pfam" id="PF08613">
    <property type="entry name" value="Cyclin"/>
    <property type="match status" value="1"/>
</dbReference>
<dbReference type="AlphaFoldDB" id="A0A2C5XEG5"/>
<organism evidence="2 3">
    <name type="scientific">Ophiocordyceps australis</name>
    <dbReference type="NCBI Taxonomy" id="1399860"/>
    <lineage>
        <taxon>Eukaryota</taxon>
        <taxon>Fungi</taxon>
        <taxon>Dikarya</taxon>
        <taxon>Ascomycota</taxon>
        <taxon>Pezizomycotina</taxon>
        <taxon>Sordariomycetes</taxon>
        <taxon>Hypocreomycetidae</taxon>
        <taxon>Hypocreales</taxon>
        <taxon>Ophiocordycipitaceae</taxon>
        <taxon>Ophiocordyceps</taxon>
    </lineage>
</organism>
<dbReference type="EMBL" id="NJEU01000932">
    <property type="protein sequence ID" value="PHH69479.1"/>
    <property type="molecule type" value="Genomic_DNA"/>
</dbReference>
<dbReference type="InterPro" id="IPR013922">
    <property type="entry name" value="Cyclin_PHO80-like"/>
</dbReference>
<feature type="compositionally biased region" description="Polar residues" evidence="1">
    <location>
        <begin position="450"/>
        <end position="459"/>
    </location>
</feature>
<evidence type="ECO:0000313" key="2">
    <source>
        <dbReference type="EMBL" id="PHH69479.1"/>
    </source>
</evidence>
<dbReference type="GO" id="GO:0005634">
    <property type="term" value="C:nucleus"/>
    <property type="evidence" value="ECO:0007669"/>
    <property type="project" value="TreeGrafter"/>
</dbReference>
<proteinExistence type="predicted"/>
<dbReference type="Gene3D" id="1.10.472.10">
    <property type="entry name" value="Cyclin-like"/>
    <property type="match status" value="1"/>
</dbReference>
<dbReference type="Proteomes" id="UP000224854">
    <property type="component" value="Unassembled WGS sequence"/>
</dbReference>